<name>A0A917SYG5_9RHOB</name>
<evidence type="ECO:0000313" key="6">
    <source>
        <dbReference type="Proteomes" id="UP000649829"/>
    </source>
</evidence>
<dbReference type="GO" id="GO:0043190">
    <property type="term" value="C:ATP-binding cassette (ABC) transporter complex"/>
    <property type="evidence" value="ECO:0007669"/>
    <property type="project" value="InterPro"/>
</dbReference>
<dbReference type="GO" id="GO:1904680">
    <property type="term" value="F:peptide transmembrane transporter activity"/>
    <property type="evidence" value="ECO:0007669"/>
    <property type="project" value="TreeGrafter"/>
</dbReference>
<proteinExistence type="inferred from homology"/>
<feature type="domain" description="Solute-binding protein family 5" evidence="4">
    <location>
        <begin position="129"/>
        <end position="523"/>
    </location>
</feature>
<accession>A0A917SYG5</accession>
<dbReference type="SUPFAM" id="SSF53850">
    <property type="entry name" value="Periplasmic binding protein-like II"/>
    <property type="match status" value="1"/>
</dbReference>
<dbReference type="Pfam" id="PF00496">
    <property type="entry name" value="SBP_bac_5"/>
    <property type="match status" value="1"/>
</dbReference>
<dbReference type="InterPro" id="IPR039424">
    <property type="entry name" value="SBP_5"/>
</dbReference>
<gene>
    <name evidence="5" type="primary">yejA</name>
    <name evidence="5" type="ORF">GCM10011534_26970</name>
</gene>
<comment type="caution">
    <text evidence="5">The sequence shown here is derived from an EMBL/GenBank/DDBJ whole genome shotgun (WGS) entry which is preliminary data.</text>
</comment>
<dbReference type="CDD" id="cd08497">
    <property type="entry name" value="MbnE-like"/>
    <property type="match status" value="1"/>
</dbReference>
<protein>
    <submittedName>
        <fullName evidence="5">ABC transporter substrate-binding protein</fullName>
    </submittedName>
</protein>
<sequence>MQPKPSRARSATKARPLPWRDLALAVGVAGALILGSQVRAQEGEGDIIKSHGYNYFGELKYPADYSHFDYVNPDAPKGGEIAIAAQGTFDSLNPYTRKGRAAALSSVMYESLMDESAPADEYGSQYCLLCESLEYDEGKTYVIFHMRKDAKFSDGTPVTAHDIVFTHNLFLEQGLPSYAIAVKKRITGAEALDDYTVRFDFADEISRRSLIDQVGSVPAFSKKWFEETGARLDEPRLETSPGSGPYMIEDFEVNRRIVYKRNPDYWGEELPVNVGRHNFDRIRIEYFADETAAFEAFKAGEYTFREEGNSKLWATSYDFPAAQRGQVVKEEIPDGAPPSNSGFVFNLAREPLKDRKVREALALAYNFEWTNESLQYGLFSQRNSFIQDTPLEAKGTPSPEEVAFMEALPVEVPEEVMSGEVRMAHSSNSDKLNDRRNLRTAMKLLDEAGWTVGSDGLRRNAAGEVLKIEIPVNSAGAAVLEAVIGSFVQNLQLMGVDAKMEKVDPSQYTNRRRDRDYDIIFDAYRVFLGVGTGLNQVFGSSEAEFSLFNPAGLASPLVDAIIEAALQTGSQAEQDTALRVLDRALRYEFFIVPAYYKADHWVAYWDVYGHPETIPPYDLGYLDFWWYDAEKGEQMRASGALR</sequence>
<dbReference type="Gene3D" id="3.10.105.10">
    <property type="entry name" value="Dipeptide-binding Protein, Domain 3"/>
    <property type="match status" value="1"/>
</dbReference>
<dbReference type="InterPro" id="IPR030678">
    <property type="entry name" value="Peptide/Ni-bd"/>
</dbReference>
<comment type="subcellular location">
    <subcellularLocation>
        <location evidence="1">Periplasm</location>
    </subcellularLocation>
</comment>
<reference evidence="5" key="1">
    <citation type="journal article" date="2014" name="Int. J. Syst. Evol. Microbiol.">
        <title>Complete genome sequence of Corynebacterium casei LMG S-19264T (=DSM 44701T), isolated from a smear-ripened cheese.</title>
        <authorList>
            <consortium name="US DOE Joint Genome Institute (JGI-PGF)"/>
            <person name="Walter F."/>
            <person name="Albersmeier A."/>
            <person name="Kalinowski J."/>
            <person name="Ruckert C."/>
        </authorList>
    </citation>
    <scope>NUCLEOTIDE SEQUENCE</scope>
    <source>
        <strain evidence="5">CGMCC 1.6293</strain>
    </source>
</reference>
<dbReference type="PANTHER" id="PTHR30290:SF64">
    <property type="entry name" value="ABC TRANSPORTER PERIPLASMIC BINDING PROTEIN"/>
    <property type="match status" value="1"/>
</dbReference>
<dbReference type="Proteomes" id="UP000649829">
    <property type="component" value="Unassembled WGS sequence"/>
</dbReference>
<evidence type="ECO:0000313" key="5">
    <source>
        <dbReference type="EMBL" id="GGM03849.1"/>
    </source>
</evidence>
<dbReference type="Gene3D" id="3.40.190.10">
    <property type="entry name" value="Periplasmic binding protein-like II"/>
    <property type="match status" value="1"/>
</dbReference>
<dbReference type="PANTHER" id="PTHR30290">
    <property type="entry name" value="PERIPLASMIC BINDING COMPONENT OF ABC TRANSPORTER"/>
    <property type="match status" value="1"/>
</dbReference>
<keyword evidence="6" id="KW-1185">Reference proteome</keyword>
<evidence type="ECO:0000256" key="2">
    <source>
        <dbReference type="ARBA" id="ARBA00005695"/>
    </source>
</evidence>
<dbReference type="AlphaFoldDB" id="A0A917SYG5"/>
<evidence type="ECO:0000259" key="4">
    <source>
        <dbReference type="Pfam" id="PF00496"/>
    </source>
</evidence>
<dbReference type="EMBL" id="BMLF01000002">
    <property type="protein sequence ID" value="GGM03849.1"/>
    <property type="molecule type" value="Genomic_DNA"/>
</dbReference>
<evidence type="ECO:0000256" key="1">
    <source>
        <dbReference type="ARBA" id="ARBA00004418"/>
    </source>
</evidence>
<keyword evidence="3" id="KW-0732">Signal</keyword>
<dbReference type="InterPro" id="IPR000914">
    <property type="entry name" value="SBP_5_dom"/>
</dbReference>
<reference evidence="5" key="2">
    <citation type="submission" date="2020-09" db="EMBL/GenBank/DDBJ databases">
        <authorList>
            <person name="Sun Q."/>
            <person name="Zhou Y."/>
        </authorList>
    </citation>
    <scope>NUCLEOTIDE SEQUENCE</scope>
    <source>
        <strain evidence="5">CGMCC 1.6293</strain>
    </source>
</reference>
<dbReference type="RefSeq" id="WP_028287465.1">
    <property type="nucleotide sequence ID" value="NZ_BMLF01000002.1"/>
</dbReference>
<dbReference type="PIRSF" id="PIRSF002741">
    <property type="entry name" value="MppA"/>
    <property type="match status" value="1"/>
</dbReference>
<dbReference type="GO" id="GO:0030288">
    <property type="term" value="C:outer membrane-bounded periplasmic space"/>
    <property type="evidence" value="ECO:0007669"/>
    <property type="project" value="TreeGrafter"/>
</dbReference>
<evidence type="ECO:0000256" key="3">
    <source>
        <dbReference type="ARBA" id="ARBA00022729"/>
    </source>
</evidence>
<comment type="similarity">
    <text evidence="2">Belongs to the bacterial solute-binding protein 5 family.</text>
</comment>
<dbReference type="GO" id="GO:0042884">
    <property type="term" value="P:microcin transport"/>
    <property type="evidence" value="ECO:0007669"/>
    <property type="project" value="TreeGrafter"/>
</dbReference>
<dbReference type="GO" id="GO:0015833">
    <property type="term" value="P:peptide transport"/>
    <property type="evidence" value="ECO:0007669"/>
    <property type="project" value="TreeGrafter"/>
</dbReference>
<organism evidence="5 6">
    <name type="scientific">Pseudooceanicola nanhaiensis</name>
    <dbReference type="NCBI Taxonomy" id="375761"/>
    <lineage>
        <taxon>Bacteria</taxon>
        <taxon>Pseudomonadati</taxon>
        <taxon>Pseudomonadota</taxon>
        <taxon>Alphaproteobacteria</taxon>
        <taxon>Rhodobacterales</taxon>
        <taxon>Paracoccaceae</taxon>
        <taxon>Pseudooceanicola</taxon>
    </lineage>
</organism>